<proteinExistence type="predicted"/>
<accession>A0A6L9SBS0</accession>
<comment type="caution">
    <text evidence="3">The sequence shown here is derived from an EMBL/GenBank/DDBJ whole genome shotgun (WGS) entry which is preliminary data.</text>
</comment>
<reference evidence="3 4" key="1">
    <citation type="submission" date="2020-02" db="EMBL/GenBank/DDBJ databases">
        <authorList>
            <person name="Li X.-J."/>
            <person name="Han X.-M."/>
        </authorList>
    </citation>
    <scope>NUCLEOTIDE SEQUENCE [LARGE SCALE GENOMIC DNA]</scope>
    <source>
        <strain evidence="3 4">CCTCC AB 2017055</strain>
    </source>
</reference>
<feature type="domain" description="Hemerythrin-like" evidence="2">
    <location>
        <begin position="7"/>
        <end position="125"/>
    </location>
</feature>
<dbReference type="InterPro" id="IPR012312">
    <property type="entry name" value="Hemerythrin-like"/>
</dbReference>
<dbReference type="Proteomes" id="UP000475214">
    <property type="component" value="Unassembled WGS sequence"/>
</dbReference>
<dbReference type="EMBL" id="JAAGOA010000009">
    <property type="protein sequence ID" value="NEE01460.1"/>
    <property type="molecule type" value="Genomic_DNA"/>
</dbReference>
<sequence length="186" mass="21136">MSAPTRTVIDVIVEDHREVEELFKQLESTSDSEQLRQLADQVIAELVRHSVAEEQYLYPAFREHLDDGDELADHEISEHSEIEETLKELESLDVTEERFQTLVRELISEVRHHVEDEENDALPRLENACGRDELIELGQKVEQAKQSAPTRPHPSAPDTPPWNKILAPGAGFVDRVRDSLAGRQTG</sequence>
<keyword evidence="4" id="KW-1185">Reference proteome</keyword>
<gene>
    <name evidence="3" type="ORF">G1H10_14895</name>
</gene>
<feature type="compositionally biased region" description="Pro residues" evidence="1">
    <location>
        <begin position="151"/>
        <end position="160"/>
    </location>
</feature>
<evidence type="ECO:0000313" key="4">
    <source>
        <dbReference type="Proteomes" id="UP000475214"/>
    </source>
</evidence>
<dbReference type="Gene3D" id="1.20.120.520">
    <property type="entry name" value="nmb1532 protein domain like"/>
    <property type="match status" value="1"/>
</dbReference>
<organism evidence="3 4">
    <name type="scientific">Phytoactinopolyspora halotolerans</name>
    <dbReference type="NCBI Taxonomy" id="1981512"/>
    <lineage>
        <taxon>Bacteria</taxon>
        <taxon>Bacillati</taxon>
        <taxon>Actinomycetota</taxon>
        <taxon>Actinomycetes</taxon>
        <taxon>Jiangellales</taxon>
        <taxon>Jiangellaceae</taxon>
        <taxon>Phytoactinopolyspora</taxon>
    </lineage>
</organism>
<protein>
    <submittedName>
        <fullName evidence="3">Hemerythrin domain-containing protein</fullName>
    </submittedName>
</protein>
<dbReference type="AlphaFoldDB" id="A0A6L9SBS0"/>
<feature type="region of interest" description="Disordered" evidence="1">
    <location>
        <begin position="141"/>
        <end position="168"/>
    </location>
</feature>
<evidence type="ECO:0000259" key="2">
    <source>
        <dbReference type="Pfam" id="PF01814"/>
    </source>
</evidence>
<evidence type="ECO:0000313" key="3">
    <source>
        <dbReference type="EMBL" id="NEE01460.1"/>
    </source>
</evidence>
<dbReference type="CDD" id="cd12108">
    <property type="entry name" value="Hr-like"/>
    <property type="match status" value="1"/>
</dbReference>
<dbReference type="PANTHER" id="PTHR35585">
    <property type="entry name" value="HHE DOMAIN PROTEIN (AFU_ORTHOLOGUE AFUA_4G00730)"/>
    <property type="match status" value="1"/>
</dbReference>
<name>A0A6L9SBS0_9ACTN</name>
<evidence type="ECO:0000256" key="1">
    <source>
        <dbReference type="SAM" id="MobiDB-lite"/>
    </source>
</evidence>
<dbReference type="Pfam" id="PF01814">
    <property type="entry name" value="Hemerythrin"/>
    <property type="match status" value="1"/>
</dbReference>
<dbReference type="PANTHER" id="PTHR35585:SF1">
    <property type="entry name" value="HHE DOMAIN PROTEIN (AFU_ORTHOLOGUE AFUA_4G00730)"/>
    <property type="match status" value="1"/>
</dbReference>